<gene>
    <name evidence="2" type="ORF">FKW44_001411</name>
</gene>
<evidence type="ECO:0000313" key="3">
    <source>
        <dbReference type="Proteomes" id="UP000595437"/>
    </source>
</evidence>
<organism evidence="2 3">
    <name type="scientific">Caligus rogercresseyi</name>
    <name type="common">Sea louse</name>
    <dbReference type="NCBI Taxonomy" id="217165"/>
    <lineage>
        <taxon>Eukaryota</taxon>
        <taxon>Metazoa</taxon>
        <taxon>Ecdysozoa</taxon>
        <taxon>Arthropoda</taxon>
        <taxon>Crustacea</taxon>
        <taxon>Multicrustacea</taxon>
        <taxon>Hexanauplia</taxon>
        <taxon>Copepoda</taxon>
        <taxon>Siphonostomatoida</taxon>
        <taxon>Caligidae</taxon>
        <taxon>Caligus</taxon>
    </lineage>
</organism>
<evidence type="ECO:0000259" key="1">
    <source>
        <dbReference type="Pfam" id="PF14700"/>
    </source>
</evidence>
<dbReference type="Pfam" id="PF14700">
    <property type="entry name" value="RPOL_N"/>
    <property type="match status" value="1"/>
</dbReference>
<feature type="non-terminal residue" evidence="2">
    <location>
        <position position="1"/>
    </location>
</feature>
<dbReference type="EMBL" id="CP045890">
    <property type="protein sequence ID" value="QQP56670.1"/>
    <property type="molecule type" value="Genomic_DNA"/>
</dbReference>
<feature type="domain" description="DNA-directed RNA polymerase N-terminal" evidence="1">
    <location>
        <begin position="180"/>
        <end position="354"/>
    </location>
</feature>
<accession>A0A7T8KIP5</accession>
<dbReference type="InterPro" id="IPR037159">
    <property type="entry name" value="RNA_POL_N_sf"/>
</dbReference>
<keyword evidence="2" id="KW-0804">Transcription</keyword>
<dbReference type="GO" id="GO:0000428">
    <property type="term" value="C:DNA-directed RNA polymerase complex"/>
    <property type="evidence" value="ECO:0007669"/>
    <property type="project" value="UniProtKB-KW"/>
</dbReference>
<sequence>TLASSGNRKRSIKDSPSVSATLCAYVDCMLQVGELYLVSKAIHVASSSLSTLPLMVLLNFLRALAAQGQHPNEFKKIWSKYETQEKLLRPNDWEEPRAFMSYALCVGKFGSFPRMMDESLYLDAENQEHFFEGLKYLQWSQPSSNPPLDEARYNVEILSDLSHNHVRDSNVLDILESFQRQLDIERKGYTIVDSILHSTEEMETLKAVDLVREELCKEWKNKIKASLKTRLDRLKSSELSAKKLSGLSGYPFLSVLPLDTLADVAVEEATRLLTQSESYCPSVYYIQTDLGRKVFRRFEVASNLEPEFLKSFDSTYSHYSGDIQNINKRLPERPVKDWSHSIQIFVGRELLKVILMWIRKILARI</sequence>
<dbReference type="Proteomes" id="UP000595437">
    <property type="component" value="Chromosome 1"/>
</dbReference>
<name>A0A7T8KIP5_CALRO</name>
<dbReference type="InterPro" id="IPR029262">
    <property type="entry name" value="RPOL_N"/>
</dbReference>
<dbReference type="Gene3D" id="1.10.1320.10">
    <property type="entry name" value="DNA-directed RNA polymerase, N-terminal domain"/>
    <property type="match status" value="1"/>
</dbReference>
<evidence type="ECO:0000313" key="2">
    <source>
        <dbReference type="EMBL" id="QQP56670.1"/>
    </source>
</evidence>
<reference evidence="3" key="1">
    <citation type="submission" date="2021-01" db="EMBL/GenBank/DDBJ databases">
        <title>Caligus Genome Assembly.</title>
        <authorList>
            <person name="Gallardo-Escarate C."/>
        </authorList>
    </citation>
    <scope>NUCLEOTIDE SEQUENCE [LARGE SCALE GENOMIC DNA]</scope>
</reference>
<proteinExistence type="predicted"/>
<dbReference type="AlphaFoldDB" id="A0A7T8KIP5"/>
<protein>
    <submittedName>
        <fullName evidence="2">DNA-directed RNA polymerase</fullName>
    </submittedName>
</protein>
<keyword evidence="3" id="KW-1185">Reference proteome</keyword>
<keyword evidence="2" id="KW-0240">DNA-directed RNA polymerase</keyword>